<dbReference type="GO" id="GO:0008168">
    <property type="term" value="F:methyltransferase activity"/>
    <property type="evidence" value="ECO:0007669"/>
    <property type="project" value="UniProtKB-KW"/>
</dbReference>
<dbReference type="CDD" id="cd02440">
    <property type="entry name" value="AdoMet_MTases"/>
    <property type="match status" value="1"/>
</dbReference>
<keyword evidence="1" id="KW-0808">Transferase</keyword>
<keyword evidence="1" id="KW-0489">Methyltransferase</keyword>
<dbReference type="EC" id="2.1.-.-" evidence="1"/>
<evidence type="ECO:0000313" key="1">
    <source>
        <dbReference type="EMBL" id="MEM5287267.1"/>
    </source>
</evidence>
<sequence>MSNMPFPAAYFDDLYRQDDDPWDYRESWYERRKRQLTVAALPRECYRAGFEPACSNGELSALLAQRCDRLHVCDISEHAVHLARERLADRHNVTFEQRAIPEQWPDASFDLIVIGELCYYLSREATAELAQRACASLTQDGTLVACHWRHPFEGKLQTADDVHATFDALPALNRIVQHAEHDLLLDVWSKDGQSVAQCEGLA</sequence>
<accession>A0ABU9QCW0</accession>
<dbReference type="InterPro" id="IPR008715">
    <property type="entry name" value="SAM-MeTfrase_NodS-like"/>
</dbReference>
<organism evidence="1 2">
    <name type="scientific">Paraburkholderia sabiae</name>
    <dbReference type="NCBI Taxonomy" id="273251"/>
    <lineage>
        <taxon>Bacteria</taxon>
        <taxon>Pseudomonadati</taxon>
        <taxon>Pseudomonadota</taxon>
        <taxon>Betaproteobacteria</taxon>
        <taxon>Burkholderiales</taxon>
        <taxon>Burkholderiaceae</taxon>
        <taxon>Paraburkholderia</taxon>
    </lineage>
</organism>
<gene>
    <name evidence="1" type="ORF">V4C55_16200</name>
</gene>
<dbReference type="Gene3D" id="3.40.50.150">
    <property type="entry name" value="Vaccinia Virus protein VP39"/>
    <property type="match status" value="1"/>
</dbReference>
<comment type="caution">
    <text evidence="1">The sequence shown here is derived from an EMBL/GenBank/DDBJ whole genome shotgun (WGS) entry which is preliminary data.</text>
</comment>
<dbReference type="SUPFAM" id="SSF53335">
    <property type="entry name" value="S-adenosyl-L-methionine-dependent methyltransferases"/>
    <property type="match status" value="1"/>
</dbReference>
<reference evidence="1 2" key="1">
    <citation type="submission" date="2024-01" db="EMBL/GenBank/DDBJ databases">
        <title>The diversity of rhizobia nodulating Mimosa spp. in eleven states of Brazil covering several biomes is determined by host plant, location, and edaphic factors.</title>
        <authorList>
            <person name="Rouws L."/>
            <person name="Barauna A."/>
            <person name="Beukes C."/>
            <person name="De Faria S.M."/>
            <person name="Gross E."/>
            <person name="Dos Reis Junior F.B."/>
            <person name="Simon M."/>
            <person name="Maluk M."/>
            <person name="Odee D.W."/>
            <person name="Kenicer G."/>
            <person name="Young J.P.W."/>
            <person name="Reis V.M."/>
            <person name="Zilli J."/>
            <person name="James E.K."/>
        </authorList>
    </citation>
    <scope>NUCLEOTIDE SEQUENCE [LARGE SCALE GENOMIC DNA]</scope>
    <source>
        <strain evidence="1 2">JPY77</strain>
    </source>
</reference>
<proteinExistence type="predicted"/>
<dbReference type="Pfam" id="PF05401">
    <property type="entry name" value="NodS"/>
    <property type="match status" value="1"/>
</dbReference>
<dbReference type="EMBL" id="JAZHGC010000012">
    <property type="protein sequence ID" value="MEM5287267.1"/>
    <property type="molecule type" value="Genomic_DNA"/>
</dbReference>
<protein>
    <submittedName>
        <fullName evidence="1">Class I SAM-dependent methyltransferase</fullName>
        <ecNumber evidence="1">2.1.-.-</ecNumber>
    </submittedName>
</protein>
<dbReference type="GO" id="GO:0032259">
    <property type="term" value="P:methylation"/>
    <property type="evidence" value="ECO:0007669"/>
    <property type="project" value="UniProtKB-KW"/>
</dbReference>
<keyword evidence="2" id="KW-1185">Reference proteome</keyword>
<name>A0ABU9QCW0_9BURK</name>
<dbReference type="InterPro" id="IPR029063">
    <property type="entry name" value="SAM-dependent_MTases_sf"/>
</dbReference>
<dbReference type="Proteomes" id="UP001494588">
    <property type="component" value="Unassembled WGS sequence"/>
</dbReference>
<dbReference type="RefSeq" id="WP_233471730.1">
    <property type="nucleotide sequence ID" value="NZ_CAJHCS010000004.1"/>
</dbReference>
<evidence type="ECO:0000313" key="2">
    <source>
        <dbReference type="Proteomes" id="UP001494588"/>
    </source>
</evidence>